<dbReference type="Gene3D" id="1.10.287.110">
    <property type="entry name" value="DnaJ domain"/>
    <property type="match status" value="1"/>
</dbReference>
<organism evidence="15 16">
    <name type="scientific">Streptomonospora alba</name>
    <dbReference type="NCBI Taxonomy" id="183763"/>
    <lineage>
        <taxon>Bacteria</taxon>
        <taxon>Bacillati</taxon>
        <taxon>Actinomycetota</taxon>
        <taxon>Actinomycetes</taxon>
        <taxon>Streptosporangiales</taxon>
        <taxon>Nocardiopsidaceae</taxon>
        <taxon>Streptomonospora</taxon>
    </lineage>
</organism>
<dbReference type="CDD" id="cd10719">
    <property type="entry name" value="DnaJ_zf"/>
    <property type="match status" value="1"/>
</dbReference>
<dbReference type="STRING" id="183763.LP52_12640"/>
<dbReference type="GO" id="GO:0005524">
    <property type="term" value="F:ATP binding"/>
    <property type="evidence" value="ECO:0007669"/>
    <property type="project" value="InterPro"/>
</dbReference>
<evidence type="ECO:0000313" key="16">
    <source>
        <dbReference type="Proteomes" id="UP000031675"/>
    </source>
</evidence>
<dbReference type="PROSITE" id="PS51188">
    <property type="entry name" value="ZF_CR"/>
    <property type="match status" value="1"/>
</dbReference>
<comment type="domain">
    <text evidence="11">The J domain is necessary and sufficient to stimulate DnaK ATPase activity. Zinc center 1 plays an important role in the autonomous, DnaK-independent chaperone activity of DnaJ. Zinc center 2 is essential for interaction with DnaK and for DnaJ activity.</text>
</comment>
<feature type="binding site" evidence="11">
    <location>
        <position position="165"/>
    </location>
    <ligand>
        <name>Zn(2+)</name>
        <dbReference type="ChEBI" id="CHEBI:29105"/>
        <label>2</label>
    </ligand>
</feature>
<feature type="repeat" description="CXXCXGXG motif" evidence="11">
    <location>
        <begin position="148"/>
        <end position="155"/>
    </location>
</feature>
<dbReference type="InterPro" id="IPR002939">
    <property type="entry name" value="DnaJ_C"/>
</dbReference>
<dbReference type="GO" id="GO:0051082">
    <property type="term" value="F:unfolded protein binding"/>
    <property type="evidence" value="ECO:0007669"/>
    <property type="project" value="UniProtKB-UniRule"/>
</dbReference>
<dbReference type="GO" id="GO:0008270">
    <property type="term" value="F:zinc ion binding"/>
    <property type="evidence" value="ECO:0007669"/>
    <property type="project" value="UniProtKB-UniRule"/>
</dbReference>
<keyword evidence="16" id="KW-1185">Reference proteome</keyword>
<feature type="binding site" evidence="11">
    <location>
        <position position="168"/>
    </location>
    <ligand>
        <name>Zn(2+)</name>
        <dbReference type="ChEBI" id="CHEBI:29105"/>
        <label>2</label>
    </ligand>
</feature>
<dbReference type="PROSITE" id="PS50076">
    <property type="entry name" value="DNAJ_2"/>
    <property type="match status" value="1"/>
</dbReference>
<keyword evidence="5 11" id="KW-0863">Zinc-finger</keyword>
<dbReference type="InterPro" id="IPR036410">
    <property type="entry name" value="HSP_DnaJ_Cys-rich_dom_sf"/>
</dbReference>
<evidence type="ECO:0000256" key="2">
    <source>
        <dbReference type="ARBA" id="ARBA00022705"/>
    </source>
</evidence>
<dbReference type="FunFam" id="2.60.260.20:FF:000005">
    <property type="entry name" value="Chaperone protein dnaJ 1, mitochondrial"/>
    <property type="match status" value="1"/>
</dbReference>
<feature type="binding site" evidence="11">
    <location>
        <position position="194"/>
    </location>
    <ligand>
        <name>Zn(2+)</name>
        <dbReference type="ChEBI" id="CHEBI:29105"/>
        <label>2</label>
    </ligand>
</feature>
<evidence type="ECO:0000256" key="10">
    <source>
        <dbReference type="ARBA" id="ARBA00067609"/>
    </source>
</evidence>
<keyword evidence="1 11" id="KW-0963">Cytoplasm</keyword>
<sequence length="383" mass="41022">MARDYYEILGVRRDASQDEIKKAYRRLARELHPDVNPDPATQDRFKEVTQAYEVLSDDSKRRMHDMGGDPFAPSGGGGGAGAGGFGGGGFPFDDIMNAFFGGGQAGGGRSTRERARRGRSIKVRIDLDLAETAFGVTRDVTFPTAVLCNTCQGEGTAKGSHRHTCDMCQGRGEVSQVARSFLGQVMTTRPCPQCSGQGTIITDPCADCAGEGRVREKVTRKVQIPAGVEDGTQIQLAGEGEVGPNGGPRGDIFLEIVQRPHPTFERRGDDLHCTITVPMTAAALGASFTFDTLDGTEEIDLRPGTSSGHVITLSGRGTRHLDGAGRGDLMIQVDVETPAKLDEEQEALLRKFAELRGEDQPPGKFSPGHGGLFSRLRDAFGAR</sequence>
<evidence type="ECO:0000256" key="9">
    <source>
        <dbReference type="ARBA" id="ARBA00061004"/>
    </source>
</evidence>
<name>A0A0C2G5J6_9ACTN</name>
<dbReference type="CDD" id="cd10747">
    <property type="entry name" value="DnaJ_C"/>
    <property type="match status" value="1"/>
</dbReference>
<comment type="caution">
    <text evidence="15">The sequence shown here is derived from an EMBL/GenBank/DDBJ whole genome shotgun (WGS) entry which is preliminary data.</text>
</comment>
<evidence type="ECO:0000256" key="11">
    <source>
        <dbReference type="HAMAP-Rule" id="MF_01152"/>
    </source>
</evidence>
<dbReference type="GO" id="GO:0042026">
    <property type="term" value="P:protein refolding"/>
    <property type="evidence" value="ECO:0007669"/>
    <property type="project" value="TreeGrafter"/>
</dbReference>
<evidence type="ECO:0000256" key="7">
    <source>
        <dbReference type="ARBA" id="ARBA00023016"/>
    </source>
</evidence>
<feature type="repeat" description="CXXCXGXG motif" evidence="11">
    <location>
        <begin position="205"/>
        <end position="212"/>
    </location>
</feature>
<dbReference type="EMBL" id="JROO01000023">
    <property type="protein sequence ID" value="KIH98543.1"/>
    <property type="molecule type" value="Genomic_DNA"/>
</dbReference>
<dbReference type="PANTHER" id="PTHR43096">
    <property type="entry name" value="DNAJ HOMOLOG 1, MITOCHONDRIAL-RELATED"/>
    <property type="match status" value="1"/>
</dbReference>
<feature type="domain" description="CR-type" evidence="14">
    <location>
        <begin position="135"/>
        <end position="217"/>
    </location>
</feature>
<dbReference type="GO" id="GO:0005737">
    <property type="term" value="C:cytoplasm"/>
    <property type="evidence" value="ECO:0007669"/>
    <property type="project" value="UniProtKB-SubCell"/>
</dbReference>
<evidence type="ECO:0000259" key="14">
    <source>
        <dbReference type="PROSITE" id="PS51188"/>
    </source>
</evidence>
<dbReference type="Proteomes" id="UP000031675">
    <property type="component" value="Unassembled WGS sequence"/>
</dbReference>
<feature type="binding site" evidence="11">
    <location>
        <position position="148"/>
    </location>
    <ligand>
        <name>Zn(2+)</name>
        <dbReference type="ChEBI" id="CHEBI:29105"/>
        <label>1</label>
    </ligand>
</feature>
<evidence type="ECO:0000256" key="12">
    <source>
        <dbReference type="PROSITE-ProRule" id="PRU00546"/>
    </source>
</evidence>
<comment type="cofactor">
    <cofactor evidence="11">
        <name>Zn(2+)</name>
        <dbReference type="ChEBI" id="CHEBI:29105"/>
    </cofactor>
    <text evidence="11">Binds 2 Zn(2+) ions per monomer.</text>
</comment>
<feature type="domain" description="J" evidence="13">
    <location>
        <begin position="4"/>
        <end position="68"/>
    </location>
</feature>
<dbReference type="InterPro" id="IPR036869">
    <property type="entry name" value="J_dom_sf"/>
</dbReference>
<keyword evidence="7 11" id="KW-0346">Stress response</keyword>
<dbReference type="Gene3D" id="2.10.230.10">
    <property type="entry name" value="Heat shock protein DnaJ, cysteine-rich domain"/>
    <property type="match status" value="1"/>
</dbReference>
<dbReference type="PANTHER" id="PTHR43096:SF48">
    <property type="entry name" value="CHAPERONE PROTEIN DNAJ"/>
    <property type="match status" value="1"/>
</dbReference>
<evidence type="ECO:0000313" key="15">
    <source>
        <dbReference type="EMBL" id="KIH98543.1"/>
    </source>
</evidence>
<feature type="repeat" description="CXXCXGXG motif" evidence="11">
    <location>
        <begin position="191"/>
        <end position="198"/>
    </location>
</feature>
<evidence type="ECO:0000256" key="5">
    <source>
        <dbReference type="ARBA" id="ARBA00022771"/>
    </source>
</evidence>
<dbReference type="Pfam" id="PF00226">
    <property type="entry name" value="DnaJ"/>
    <property type="match status" value="1"/>
</dbReference>
<feature type="binding site" evidence="11">
    <location>
        <position position="205"/>
    </location>
    <ligand>
        <name>Zn(2+)</name>
        <dbReference type="ChEBI" id="CHEBI:29105"/>
        <label>1</label>
    </ligand>
</feature>
<keyword evidence="2 11" id="KW-0235">DNA replication</keyword>
<keyword evidence="3 11" id="KW-0479">Metal-binding</keyword>
<dbReference type="RefSeq" id="WP_040273523.1">
    <property type="nucleotide sequence ID" value="NZ_JROO01000023.1"/>
</dbReference>
<comment type="subunit">
    <text evidence="11">Homodimer.</text>
</comment>
<keyword evidence="4 11" id="KW-0677">Repeat</keyword>
<evidence type="ECO:0000259" key="13">
    <source>
        <dbReference type="PROSITE" id="PS50076"/>
    </source>
</evidence>
<keyword evidence="6 11" id="KW-0862">Zinc</keyword>
<accession>A0A0C2G5J6</accession>
<dbReference type="SUPFAM" id="SSF49493">
    <property type="entry name" value="HSP40/DnaJ peptide-binding domain"/>
    <property type="match status" value="2"/>
</dbReference>
<keyword evidence="8 11" id="KW-0143">Chaperone</keyword>
<dbReference type="NCBIfam" id="TIGR02349">
    <property type="entry name" value="DnaJ_bact"/>
    <property type="match status" value="1"/>
</dbReference>
<dbReference type="InterPro" id="IPR012724">
    <property type="entry name" value="DnaJ"/>
</dbReference>
<evidence type="ECO:0000256" key="3">
    <source>
        <dbReference type="ARBA" id="ARBA00022723"/>
    </source>
</evidence>
<dbReference type="SUPFAM" id="SSF46565">
    <property type="entry name" value="Chaperone J-domain"/>
    <property type="match status" value="1"/>
</dbReference>
<dbReference type="CDD" id="cd06257">
    <property type="entry name" value="DnaJ"/>
    <property type="match status" value="1"/>
</dbReference>
<dbReference type="HAMAP" id="MF_01152">
    <property type="entry name" value="DnaJ"/>
    <property type="match status" value="1"/>
</dbReference>
<dbReference type="NCBIfam" id="NF008035">
    <property type="entry name" value="PRK10767.1"/>
    <property type="match status" value="1"/>
</dbReference>
<gene>
    <name evidence="11" type="primary">dnaJ</name>
    <name evidence="15" type="ORF">LP52_12640</name>
</gene>
<feature type="binding site" evidence="11">
    <location>
        <position position="208"/>
    </location>
    <ligand>
        <name>Zn(2+)</name>
        <dbReference type="ChEBI" id="CHEBI:29105"/>
        <label>1</label>
    </ligand>
</feature>
<dbReference type="GO" id="GO:0031072">
    <property type="term" value="F:heat shock protein binding"/>
    <property type="evidence" value="ECO:0007669"/>
    <property type="project" value="InterPro"/>
</dbReference>
<dbReference type="SUPFAM" id="SSF57938">
    <property type="entry name" value="DnaJ/Hsp40 cysteine-rich domain"/>
    <property type="match status" value="1"/>
</dbReference>
<dbReference type="OrthoDB" id="9779889at2"/>
<dbReference type="SMART" id="SM00271">
    <property type="entry name" value="DnaJ"/>
    <property type="match status" value="1"/>
</dbReference>
<proteinExistence type="inferred from homology"/>
<dbReference type="AlphaFoldDB" id="A0A0C2G5J6"/>
<dbReference type="InterPro" id="IPR001623">
    <property type="entry name" value="DnaJ_domain"/>
</dbReference>
<dbReference type="InterPro" id="IPR001305">
    <property type="entry name" value="HSP_DnaJ_Cys-rich_dom"/>
</dbReference>
<comment type="subcellular location">
    <subcellularLocation>
        <location evidence="11">Cytoplasm</location>
    </subcellularLocation>
</comment>
<dbReference type="GO" id="GO:0009408">
    <property type="term" value="P:response to heat"/>
    <property type="evidence" value="ECO:0007669"/>
    <property type="project" value="InterPro"/>
</dbReference>
<dbReference type="Pfam" id="PF01556">
    <property type="entry name" value="DnaJ_C"/>
    <property type="match status" value="1"/>
</dbReference>
<evidence type="ECO:0000256" key="4">
    <source>
        <dbReference type="ARBA" id="ARBA00022737"/>
    </source>
</evidence>
<dbReference type="InterPro" id="IPR008971">
    <property type="entry name" value="HSP40/DnaJ_pept-bd"/>
</dbReference>
<dbReference type="Pfam" id="PF00684">
    <property type="entry name" value="DnaJ_CXXCXGXG"/>
    <property type="match status" value="1"/>
</dbReference>
<comment type="function">
    <text evidence="11">Participates actively in the response to hyperosmotic and heat shock by preventing the aggregation of stress-denatured proteins and by disaggregating proteins, also in an autonomous, DnaK-independent fashion. Unfolded proteins bind initially to DnaJ; upon interaction with the DnaJ-bound protein, DnaK hydrolyzes its bound ATP, resulting in the formation of a stable complex. GrpE releases ADP from DnaK; ATP binding to DnaK triggers the release of the substrate protein, thus completing the reaction cycle. Several rounds of ATP-dependent interactions between DnaJ, DnaK and GrpE are required for fully efficient folding. Also involved, together with DnaK and GrpE, in the DNA replication of plasmids through activation of initiation proteins.</text>
</comment>
<dbReference type="FunFam" id="2.10.230.10:FF:000002">
    <property type="entry name" value="Molecular chaperone DnaJ"/>
    <property type="match status" value="1"/>
</dbReference>
<feature type="binding site" evidence="11">
    <location>
        <position position="191"/>
    </location>
    <ligand>
        <name>Zn(2+)</name>
        <dbReference type="ChEBI" id="CHEBI:29105"/>
        <label>2</label>
    </ligand>
</feature>
<evidence type="ECO:0000256" key="1">
    <source>
        <dbReference type="ARBA" id="ARBA00022490"/>
    </source>
</evidence>
<dbReference type="Gene3D" id="2.60.260.20">
    <property type="entry name" value="Urease metallochaperone UreE, N-terminal domain"/>
    <property type="match status" value="2"/>
</dbReference>
<reference evidence="16" key="1">
    <citation type="journal article" date="2015" name="Chem. Biol.">
        <title>Structure, bioactivity, and resistance mechanism of streptomonomicin, an unusual lasso Peptide from an understudied halophilic actinomycete.</title>
        <authorList>
            <person name="Metelev M."/>
            <person name="Tietz J.I."/>
            <person name="Melby J.O."/>
            <person name="Blair P.M."/>
            <person name="Zhu L."/>
            <person name="Livnat I."/>
            <person name="Severinov K."/>
            <person name="Mitchell D.A."/>
        </authorList>
    </citation>
    <scope>NUCLEOTIDE SEQUENCE [LARGE SCALE GENOMIC DNA]</scope>
    <source>
        <strain evidence="16">YIM 90003</strain>
    </source>
</reference>
<dbReference type="NCBIfam" id="NF010871">
    <property type="entry name" value="PRK14278.1"/>
    <property type="match status" value="1"/>
</dbReference>
<feature type="binding site" evidence="11">
    <location>
        <position position="151"/>
    </location>
    <ligand>
        <name>Zn(2+)</name>
        <dbReference type="ChEBI" id="CHEBI:29105"/>
        <label>1</label>
    </ligand>
</feature>
<dbReference type="GO" id="GO:0006260">
    <property type="term" value="P:DNA replication"/>
    <property type="evidence" value="ECO:0007669"/>
    <property type="project" value="UniProtKB-KW"/>
</dbReference>
<comment type="similarity">
    <text evidence="9 11">Belongs to the DnaJ family.</text>
</comment>
<evidence type="ECO:0000256" key="6">
    <source>
        <dbReference type="ARBA" id="ARBA00022833"/>
    </source>
</evidence>
<protein>
    <recommendedName>
        <fullName evidence="10 11">Chaperone protein DnaJ</fullName>
    </recommendedName>
</protein>
<feature type="zinc finger region" description="CR-type" evidence="12">
    <location>
        <begin position="135"/>
        <end position="217"/>
    </location>
</feature>
<evidence type="ECO:0000256" key="8">
    <source>
        <dbReference type="ARBA" id="ARBA00023186"/>
    </source>
</evidence>
<feature type="repeat" description="CXXCXGXG motif" evidence="11">
    <location>
        <begin position="165"/>
        <end position="172"/>
    </location>
</feature>
<dbReference type="PRINTS" id="PR00625">
    <property type="entry name" value="JDOMAIN"/>
</dbReference>